<dbReference type="RefSeq" id="WP_131417230.1">
    <property type="nucleotide sequence ID" value="NZ_SJXE01000011.1"/>
</dbReference>
<accession>A0ABY2AGP2</accession>
<dbReference type="Proteomes" id="UP000292554">
    <property type="component" value="Unassembled WGS sequence"/>
</dbReference>
<sequence length="158" mass="17720">MSYIMFFGGESRWTSYGYKCVSESDVDLDFHVVKALWGNSFSLVDGSEIVADVSIETICSSVLSIEKVNIGKLYHGWVLNGSKEKMYSVNGRWELEVNGKVFGRISSGGTLFNSIFTLFKKGGWMKPRPYNRIDFDSDIISPRFAMCLLIAETLTSPV</sequence>
<dbReference type="EMBL" id="SJXE01000011">
    <property type="protein sequence ID" value="TCI01732.1"/>
    <property type="molecule type" value="Genomic_DNA"/>
</dbReference>
<protein>
    <submittedName>
        <fullName evidence="1">Uncharacterized protein</fullName>
    </submittedName>
</protein>
<evidence type="ECO:0000313" key="1">
    <source>
        <dbReference type="EMBL" id="TCI01732.1"/>
    </source>
</evidence>
<reference evidence="1 2" key="1">
    <citation type="submission" date="2019-02" db="EMBL/GenBank/DDBJ databases">
        <title>Corallincola luteus sp. nov., a marine bacterium isolated from surface sediment of Bohai Sea in China.</title>
        <authorList>
            <person name="Ren Q."/>
        </authorList>
    </citation>
    <scope>NUCLEOTIDE SEQUENCE [LARGE SCALE GENOMIC DNA]</scope>
    <source>
        <strain evidence="1 2">DASS28</strain>
    </source>
</reference>
<proteinExistence type="predicted"/>
<evidence type="ECO:0000313" key="2">
    <source>
        <dbReference type="Proteomes" id="UP000292554"/>
    </source>
</evidence>
<gene>
    <name evidence="1" type="ORF">EZV61_17330</name>
</gene>
<name>A0ABY2AGP2_9GAMM</name>
<organism evidence="1 2">
    <name type="scientific">Corallincola luteus</name>
    <dbReference type="NCBI Taxonomy" id="1775177"/>
    <lineage>
        <taxon>Bacteria</taxon>
        <taxon>Pseudomonadati</taxon>
        <taxon>Pseudomonadota</taxon>
        <taxon>Gammaproteobacteria</taxon>
        <taxon>Alteromonadales</taxon>
        <taxon>Psychromonadaceae</taxon>
        <taxon>Corallincola</taxon>
    </lineage>
</organism>
<comment type="caution">
    <text evidence="1">The sequence shown here is derived from an EMBL/GenBank/DDBJ whole genome shotgun (WGS) entry which is preliminary data.</text>
</comment>
<keyword evidence="2" id="KW-1185">Reference proteome</keyword>